<dbReference type="GO" id="GO:0006811">
    <property type="term" value="P:monoatomic ion transport"/>
    <property type="evidence" value="ECO:0007669"/>
    <property type="project" value="UniProtKB-KW"/>
</dbReference>
<evidence type="ECO:0000256" key="9">
    <source>
        <dbReference type="ARBA" id="ARBA00023065"/>
    </source>
</evidence>
<dbReference type="GO" id="GO:0015288">
    <property type="term" value="F:porin activity"/>
    <property type="evidence" value="ECO:0007669"/>
    <property type="project" value="UniProtKB-KW"/>
</dbReference>
<keyword evidence="11" id="KW-0472">Membrane</keyword>
<evidence type="ECO:0000256" key="1">
    <source>
        <dbReference type="ARBA" id="ARBA00004571"/>
    </source>
</evidence>
<dbReference type="Proteomes" id="UP000316801">
    <property type="component" value="Unassembled WGS sequence"/>
</dbReference>
<dbReference type="PROSITE" id="PS51257">
    <property type="entry name" value="PROKAR_LIPOPROTEIN"/>
    <property type="match status" value="1"/>
</dbReference>
<feature type="domain" description="Polysaccharide export protein N-terminal" evidence="16">
    <location>
        <begin position="75"/>
        <end position="159"/>
    </location>
</feature>
<evidence type="ECO:0000256" key="3">
    <source>
        <dbReference type="ARBA" id="ARBA00022448"/>
    </source>
</evidence>
<proteinExistence type="inferred from homology"/>
<dbReference type="PANTHER" id="PTHR33619:SF3">
    <property type="entry name" value="POLYSACCHARIDE EXPORT PROTEIN GFCE-RELATED"/>
    <property type="match status" value="1"/>
</dbReference>
<accession>A0A549TFL4</accession>
<dbReference type="Pfam" id="PF02563">
    <property type="entry name" value="Poly_export"/>
    <property type="match status" value="1"/>
</dbReference>
<keyword evidence="3" id="KW-0813">Transport</keyword>
<dbReference type="GO" id="GO:0015159">
    <property type="term" value="F:polysaccharide transmembrane transporter activity"/>
    <property type="evidence" value="ECO:0007669"/>
    <property type="project" value="InterPro"/>
</dbReference>
<keyword evidence="12" id="KW-0564">Palmitate</keyword>
<keyword evidence="7 15" id="KW-0732">Signal</keyword>
<keyword evidence="10" id="KW-0626">Porin</keyword>
<feature type="chain" id="PRO_5021998594" evidence="15">
    <location>
        <begin position="18"/>
        <end position="380"/>
    </location>
</feature>
<keyword evidence="20" id="KW-1185">Reference proteome</keyword>
<feature type="signal peptide" evidence="15">
    <location>
        <begin position="1"/>
        <end position="17"/>
    </location>
</feature>
<name>A0A549TFL4_9HYPH</name>
<evidence type="ECO:0000259" key="16">
    <source>
        <dbReference type="Pfam" id="PF02563"/>
    </source>
</evidence>
<organism evidence="19 20">
    <name type="scientific">Rhizobium straminoryzae</name>
    <dbReference type="NCBI Taxonomy" id="1387186"/>
    <lineage>
        <taxon>Bacteria</taxon>
        <taxon>Pseudomonadati</taxon>
        <taxon>Pseudomonadota</taxon>
        <taxon>Alphaproteobacteria</taxon>
        <taxon>Hyphomicrobiales</taxon>
        <taxon>Rhizobiaceae</taxon>
        <taxon>Rhizobium/Agrobacterium group</taxon>
        <taxon>Rhizobium</taxon>
    </lineage>
</organism>
<evidence type="ECO:0000256" key="2">
    <source>
        <dbReference type="ARBA" id="ARBA00009450"/>
    </source>
</evidence>
<keyword evidence="8" id="KW-0625">Polysaccharide transport</keyword>
<dbReference type="Gene3D" id="3.30.1950.10">
    <property type="entry name" value="wza like domain"/>
    <property type="match status" value="1"/>
</dbReference>
<dbReference type="AlphaFoldDB" id="A0A549TFL4"/>
<sequence>MRKIGTALFCLILVACARPSDGPSASSFYDAKDPATGRDIPVVRLSQANLSSAAPGQVTYNPADPGLSIFRSSGANDTRLRQGDVIEVTIIDTGEEGLFSSANSRTLPLGRFTVDATGNVVLPFVGKQRVLNSSPEALQSRIVSGLKGSAVNPQAVVNVVDRPGYAVTVGGSVHNPGRVPLSARKERVSDAIAMAGGALSAPASTIVTLMRGSRKASAPLSRVLAEAPQNVNLLPDDQIFVQDSAPSFTVMGAFKSTGEFKFEPGQLTLAQAIGRAGGLLDDRADASQVYLLRNQVTYAPVASSNGKLLPATTTVTNKPVIYRADMKDIATLALMQQFQMANGDILYAGNSGLVDFAKLFNVYQKSPNLPAASPPVAPSR</sequence>
<evidence type="ECO:0000259" key="18">
    <source>
        <dbReference type="Pfam" id="PF22461"/>
    </source>
</evidence>
<evidence type="ECO:0000256" key="5">
    <source>
        <dbReference type="ARBA" id="ARBA00022597"/>
    </source>
</evidence>
<dbReference type="Gene3D" id="3.10.560.10">
    <property type="entry name" value="Outer membrane lipoprotein wza domain like"/>
    <property type="match status" value="2"/>
</dbReference>
<dbReference type="InterPro" id="IPR003715">
    <property type="entry name" value="Poly_export_N"/>
</dbReference>
<dbReference type="EMBL" id="VJMG01000010">
    <property type="protein sequence ID" value="TRL41315.1"/>
    <property type="molecule type" value="Genomic_DNA"/>
</dbReference>
<dbReference type="Pfam" id="PF22461">
    <property type="entry name" value="SLBB_2"/>
    <property type="match status" value="1"/>
</dbReference>
<keyword evidence="14" id="KW-0449">Lipoprotein</keyword>
<dbReference type="InterPro" id="IPR019554">
    <property type="entry name" value="Soluble_ligand-bd"/>
</dbReference>
<feature type="domain" description="Soluble ligand binding" evidence="17">
    <location>
        <begin position="167"/>
        <end position="214"/>
    </location>
</feature>
<evidence type="ECO:0000256" key="10">
    <source>
        <dbReference type="ARBA" id="ARBA00023114"/>
    </source>
</evidence>
<dbReference type="InterPro" id="IPR054765">
    <property type="entry name" value="SLBB_dom"/>
</dbReference>
<comment type="subcellular location">
    <subcellularLocation>
        <location evidence="1">Cell outer membrane</location>
        <topology evidence="1">Multi-pass membrane protein</topology>
    </subcellularLocation>
</comment>
<evidence type="ECO:0000313" key="19">
    <source>
        <dbReference type="EMBL" id="TRL41315.1"/>
    </source>
</evidence>
<keyword evidence="5" id="KW-0762">Sugar transport</keyword>
<dbReference type="InterPro" id="IPR049712">
    <property type="entry name" value="Poly_export"/>
</dbReference>
<evidence type="ECO:0000256" key="13">
    <source>
        <dbReference type="ARBA" id="ARBA00023237"/>
    </source>
</evidence>
<dbReference type="GO" id="GO:0009279">
    <property type="term" value="C:cell outer membrane"/>
    <property type="evidence" value="ECO:0007669"/>
    <property type="project" value="UniProtKB-SubCell"/>
</dbReference>
<evidence type="ECO:0000259" key="17">
    <source>
        <dbReference type="Pfam" id="PF10531"/>
    </source>
</evidence>
<keyword evidence="4" id="KW-1134">Transmembrane beta strand</keyword>
<keyword evidence="6" id="KW-0812">Transmembrane</keyword>
<reference evidence="19 20" key="1">
    <citation type="submission" date="2019-07" db="EMBL/GenBank/DDBJ databases">
        <title>Ln-dependent methylotrophs.</title>
        <authorList>
            <person name="Tani A."/>
        </authorList>
    </citation>
    <scope>NUCLEOTIDE SEQUENCE [LARGE SCALE GENOMIC DNA]</scope>
    <source>
        <strain evidence="19 20">SM12</strain>
    </source>
</reference>
<evidence type="ECO:0000256" key="4">
    <source>
        <dbReference type="ARBA" id="ARBA00022452"/>
    </source>
</evidence>
<evidence type="ECO:0000256" key="11">
    <source>
        <dbReference type="ARBA" id="ARBA00023136"/>
    </source>
</evidence>
<keyword evidence="13" id="KW-0998">Cell outer membrane</keyword>
<dbReference type="PANTHER" id="PTHR33619">
    <property type="entry name" value="POLYSACCHARIDE EXPORT PROTEIN GFCE-RELATED"/>
    <property type="match status" value="1"/>
</dbReference>
<evidence type="ECO:0000256" key="6">
    <source>
        <dbReference type="ARBA" id="ARBA00022692"/>
    </source>
</evidence>
<evidence type="ECO:0000256" key="14">
    <source>
        <dbReference type="ARBA" id="ARBA00023288"/>
    </source>
</evidence>
<evidence type="ECO:0000313" key="20">
    <source>
        <dbReference type="Proteomes" id="UP000316801"/>
    </source>
</evidence>
<evidence type="ECO:0000256" key="8">
    <source>
        <dbReference type="ARBA" id="ARBA00023047"/>
    </source>
</evidence>
<evidence type="ECO:0000256" key="7">
    <source>
        <dbReference type="ARBA" id="ARBA00022729"/>
    </source>
</evidence>
<comment type="similarity">
    <text evidence="2">Belongs to the BexD/CtrA/VexA family.</text>
</comment>
<feature type="domain" description="SLBB" evidence="18">
    <location>
        <begin position="248"/>
        <end position="347"/>
    </location>
</feature>
<comment type="caution">
    <text evidence="19">The sequence shown here is derived from an EMBL/GenBank/DDBJ whole genome shotgun (WGS) entry which is preliminary data.</text>
</comment>
<gene>
    <name evidence="19" type="ORF">FNA46_05105</name>
</gene>
<dbReference type="Pfam" id="PF10531">
    <property type="entry name" value="SLBB"/>
    <property type="match status" value="1"/>
</dbReference>
<dbReference type="GO" id="GO:0046930">
    <property type="term" value="C:pore complex"/>
    <property type="evidence" value="ECO:0007669"/>
    <property type="project" value="UniProtKB-KW"/>
</dbReference>
<keyword evidence="9" id="KW-0406">Ion transport</keyword>
<dbReference type="RefSeq" id="WP_142881256.1">
    <property type="nucleotide sequence ID" value="NZ_VJMG01000010.1"/>
</dbReference>
<protein>
    <submittedName>
        <fullName evidence="19">Polysaccharide export protein</fullName>
    </submittedName>
</protein>
<evidence type="ECO:0000256" key="12">
    <source>
        <dbReference type="ARBA" id="ARBA00023139"/>
    </source>
</evidence>
<evidence type="ECO:0000256" key="15">
    <source>
        <dbReference type="SAM" id="SignalP"/>
    </source>
</evidence>